<dbReference type="STRING" id="1121898.GCA_000422725_03788"/>
<protein>
    <submittedName>
        <fullName evidence="1">Uncharacterized protein</fullName>
    </submittedName>
</protein>
<evidence type="ECO:0000313" key="1">
    <source>
        <dbReference type="EMBL" id="KGO91599.1"/>
    </source>
</evidence>
<comment type="caution">
    <text evidence="1">The sequence shown here is derived from an EMBL/GenBank/DDBJ whole genome shotgun (WGS) entry which is preliminary data.</text>
</comment>
<gene>
    <name evidence="1" type="ORF">Q766_17175</name>
</gene>
<dbReference type="eggNOG" id="ENOG5033R4F">
    <property type="taxonomic scope" value="Bacteria"/>
</dbReference>
<proteinExistence type="predicted"/>
<name>A0A0A2MH48_9FLAO</name>
<sequence>MYLFVETKRGMKKILQFIVLLTILTVKGQDRHPMYFLEFKLMEANKQALFDIGPYFDDKSIIVENLGYHRLQPSVAQVSKRIVDENTLFTKTEILVDTATTAQFLGFLNKNNDKIVFSDLANAFLITPLEKREIRYQVRQVPTVRMAELKAKSAQLFTPQWVVFNQIDSLIKKKNPKALLLIASELFKKRYRYDRHYFNYEEFTSLLEHLTGTVIGVEDERKEISWHIDEDFEPNSKLNLLIYFSKYYKQYKWDDKKGIFNNAGQTLLPFSKEAALFSQLSSNDSTIAINAFIELTNSNVNEVTKLAKEYDESSISFNYTLPGFAYRFLQQLVKLTAYCRANGIDLTYTPTLRADIELLKTDLSFKERRAIENRLINGLTLDTVTAFEYWSLIYEKNGSLSYSAGRIVDVFYSGQWDKMLADKKQTNLFLKKAILFKRLYINGVCYNYRAKFAGASAQILSLFDDYNTTDDDIKYMASLIRPLQTQEYKVYPVHPLDTTQYYVRGLELKLKDALKGWADTEEQMDTLEGLVSQISYSQIGTVLKLMDKVTFTKPYDAYSFLDRDFGFFWINEPQDPAVRRQFMDNYNQYSEFELYSYYLCEAGIDYKNSNGSLNYDKIYDLIKYGETEMLAGGGPALVNETYALIKLLEITFKTTLDLSSKYCSSQNMYNCHVVKKVKAWSHYLTNNNLLQLPHNEPVSFNAFNH</sequence>
<reference evidence="1 2" key="1">
    <citation type="submission" date="2013-09" db="EMBL/GenBank/DDBJ databases">
        <authorList>
            <person name="Zeng Z."/>
            <person name="Chen C."/>
        </authorList>
    </citation>
    <scope>NUCLEOTIDE SEQUENCE [LARGE SCALE GENOMIC DNA]</scope>
    <source>
        <strain evidence="1 2">WB 4.1-42</strain>
    </source>
</reference>
<keyword evidence="2" id="KW-1185">Reference proteome</keyword>
<dbReference type="Proteomes" id="UP000030111">
    <property type="component" value="Unassembled WGS sequence"/>
</dbReference>
<dbReference type="AlphaFoldDB" id="A0A0A2MH48"/>
<evidence type="ECO:0000313" key="2">
    <source>
        <dbReference type="Proteomes" id="UP000030111"/>
    </source>
</evidence>
<dbReference type="EMBL" id="JRLY01000017">
    <property type="protein sequence ID" value="KGO91599.1"/>
    <property type="molecule type" value="Genomic_DNA"/>
</dbReference>
<accession>A0A0A2MH48</accession>
<organism evidence="1 2">
    <name type="scientific">Flavobacterium subsaxonicum WB 4.1-42 = DSM 21790</name>
    <dbReference type="NCBI Taxonomy" id="1121898"/>
    <lineage>
        <taxon>Bacteria</taxon>
        <taxon>Pseudomonadati</taxon>
        <taxon>Bacteroidota</taxon>
        <taxon>Flavobacteriia</taxon>
        <taxon>Flavobacteriales</taxon>
        <taxon>Flavobacteriaceae</taxon>
        <taxon>Flavobacterium</taxon>
    </lineage>
</organism>